<dbReference type="PROSITE" id="PS52002">
    <property type="entry name" value="SM"/>
    <property type="match status" value="1"/>
</dbReference>
<dbReference type="SMART" id="SM00651">
    <property type="entry name" value="Sm"/>
    <property type="match status" value="1"/>
</dbReference>
<dbReference type="OrthoDB" id="437526at2759"/>
<dbReference type="Pfam" id="PF01423">
    <property type="entry name" value="LSM"/>
    <property type="match status" value="1"/>
</dbReference>
<dbReference type="InterPro" id="IPR010920">
    <property type="entry name" value="LSM_dom_sf"/>
</dbReference>
<reference evidence="3 4" key="1">
    <citation type="journal article" date="2011" name="Proc. Natl. Acad. Sci. U.S.A.">
        <title>Niche of harmful alga Aureococcus anophagefferens revealed through ecogenomics.</title>
        <authorList>
            <person name="Gobler C.J."/>
            <person name="Berry D.L."/>
            <person name="Dyhrman S.T."/>
            <person name="Wilhelm S.W."/>
            <person name="Salamov A."/>
            <person name="Lobanov A.V."/>
            <person name="Zhang Y."/>
            <person name="Collier J.L."/>
            <person name="Wurch L.L."/>
            <person name="Kustka A.B."/>
            <person name="Dill B.D."/>
            <person name="Shah M."/>
            <person name="VerBerkmoes N.C."/>
            <person name="Kuo A."/>
            <person name="Terry A."/>
            <person name="Pangilinan J."/>
            <person name="Lindquist E.A."/>
            <person name="Lucas S."/>
            <person name="Paulsen I.T."/>
            <person name="Hattenrath-Lehmann T.K."/>
            <person name="Talmage S.C."/>
            <person name="Walker E.A."/>
            <person name="Koch F."/>
            <person name="Burson A.M."/>
            <person name="Marcoval M.A."/>
            <person name="Tang Y.Z."/>
            <person name="Lecleir G.R."/>
            <person name="Coyne K.J."/>
            <person name="Berg G.M."/>
            <person name="Bertrand E.M."/>
            <person name="Saito M.A."/>
            <person name="Gladyshev V.N."/>
            <person name="Grigoriev I.V."/>
        </authorList>
    </citation>
    <scope>NUCLEOTIDE SEQUENCE [LARGE SCALE GENOMIC DNA]</scope>
    <source>
        <strain evidence="4">CCMP 1984</strain>
    </source>
</reference>
<organism evidence="4">
    <name type="scientific">Aureococcus anophagefferens</name>
    <name type="common">Harmful bloom alga</name>
    <dbReference type="NCBI Taxonomy" id="44056"/>
    <lineage>
        <taxon>Eukaryota</taxon>
        <taxon>Sar</taxon>
        <taxon>Stramenopiles</taxon>
        <taxon>Ochrophyta</taxon>
        <taxon>Pelagophyceae</taxon>
        <taxon>Pelagomonadales</taxon>
        <taxon>Pelagomonadaceae</taxon>
        <taxon>Aureococcus</taxon>
    </lineage>
</organism>
<feature type="region of interest" description="Disordered" evidence="1">
    <location>
        <begin position="107"/>
        <end position="139"/>
    </location>
</feature>
<keyword evidence="4" id="KW-1185">Reference proteome</keyword>
<dbReference type="AlphaFoldDB" id="F0XVT2"/>
<dbReference type="GeneID" id="20223092"/>
<dbReference type="RefSeq" id="XP_009032313.1">
    <property type="nucleotide sequence ID" value="XM_009034065.1"/>
</dbReference>
<dbReference type="CDD" id="cd01739">
    <property type="entry name" value="LSm11_M"/>
    <property type="match status" value="1"/>
</dbReference>
<dbReference type="GO" id="GO:0006398">
    <property type="term" value="P:mRNA 3'-end processing by stem-loop binding and cleavage"/>
    <property type="evidence" value="ECO:0007669"/>
    <property type="project" value="TreeGrafter"/>
</dbReference>
<dbReference type="Proteomes" id="UP000002729">
    <property type="component" value="Unassembled WGS sequence"/>
</dbReference>
<dbReference type="InterPro" id="IPR047575">
    <property type="entry name" value="Sm"/>
</dbReference>
<dbReference type="InterPro" id="IPR034109">
    <property type="entry name" value="Lsm11_M"/>
</dbReference>
<feature type="compositionally biased region" description="Acidic residues" evidence="1">
    <location>
        <begin position="425"/>
        <end position="434"/>
    </location>
</feature>
<dbReference type="KEGG" id="aaf:AURANDRAFT_60633"/>
<evidence type="ECO:0000313" key="4">
    <source>
        <dbReference type="Proteomes" id="UP000002729"/>
    </source>
</evidence>
<dbReference type="PANTHER" id="PTHR21415">
    <property type="entry name" value="U7 SNRNA-ASSOCIATED SM-LIKE PROTEIN LSM11"/>
    <property type="match status" value="1"/>
</dbReference>
<name>F0XVT2_AURAN</name>
<accession>F0XVT2</accession>
<dbReference type="PANTHER" id="PTHR21415:SF1">
    <property type="entry name" value="U7 SNRNA-ASSOCIATED SM-LIKE PROTEIN LSM11"/>
    <property type="match status" value="1"/>
</dbReference>
<evidence type="ECO:0000259" key="2">
    <source>
        <dbReference type="PROSITE" id="PS52002"/>
    </source>
</evidence>
<dbReference type="SUPFAM" id="SSF50182">
    <property type="entry name" value="Sm-like ribonucleoproteins"/>
    <property type="match status" value="1"/>
</dbReference>
<protein>
    <recommendedName>
        <fullName evidence="2">Sm domain-containing protein</fullName>
    </recommendedName>
</protein>
<dbReference type="InterPro" id="IPR001163">
    <property type="entry name" value="Sm_dom_euk/arc"/>
</dbReference>
<dbReference type="eggNOG" id="ENOG502QRZV">
    <property type="taxonomic scope" value="Eukaryota"/>
</dbReference>
<feature type="region of interest" description="Disordered" evidence="1">
    <location>
        <begin position="411"/>
        <end position="460"/>
    </location>
</feature>
<dbReference type="InterPro" id="IPR039267">
    <property type="entry name" value="Lsm11"/>
</dbReference>
<dbReference type="EMBL" id="GL833120">
    <property type="protein sequence ID" value="EGB12655.1"/>
    <property type="molecule type" value="Genomic_DNA"/>
</dbReference>
<evidence type="ECO:0000313" key="3">
    <source>
        <dbReference type="EMBL" id="EGB12655.1"/>
    </source>
</evidence>
<dbReference type="Gene3D" id="2.30.30.100">
    <property type="match status" value="1"/>
</dbReference>
<proteinExistence type="predicted"/>
<sequence length="779" mass="84697">MDAPPPGAAPPPTAAPDGAFRARVEAYYREHNPARLSLVDEIVAKYAGREEALWAKLAKKYDGAATAADRVDFRSRTFDALAALRTPGVAPPAPSARPLDNVHKFRPFLPASSGERDDRVKQSAHHAPRPEPDAAASSRGAELLEAVTDPLRDGPHGVLWRALRDRAAVKVVLRRVNCIRGSCVGLLKAFDRHMNLVLVDAAETTVPPMRNPDRARPVTRFLKQVLIRGDNVVLVCRAPNLVGHDRHQQRSKRGPGRSEKTVTVRKYLRKLSDGDDVEKEKEAALERLWAGLIDEHGEHLGLGVVGGDGAMDEDAAPEEAGVPAAARGPVVSSDRIDEGVGSSDSSDEGCAGCAKCVTKDALLREADMEIQSLRAKLSTPGAAWAKTVEALPNRTQGMAKKGLALMARLEPTSTPRANGGPDGSGSDDDSSDDPEPPRPRRRVTAARVDEPSAGPATEAKARDVNPVLAALFVHGGGDQSRTAAILQAVVARAGKLLRLDLKEIKALRAMGRAIKGYFSLAALPNGGTRRKYAQQKVDAVMEAVTPADGAAKNLLRGISRVCCGDNVSHSVIGRFSNAADRRKLQDDAGKLARHRMRALRSDLVDLACAREYWHQNDDVRLDTFAGRCTKKVKIVTVQVDSDGRRTLVVKEDHHQRHTKHAGDLEIYQAFLKSAGYASHLAAHPSHKISFTLFKRAKCPCIGEPHQRECADEIKTSMRERLLALNRLRLSDTDVEVKLREYRLQPRTVKGEDDEGNSISSTMAVKELTEVMHRIHDSST</sequence>
<evidence type="ECO:0000256" key="1">
    <source>
        <dbReference type="SAM" id="MobiDB-lite"/>
    </source>
</evidence>
<dbReference type="InParanoid" id="F0XVT2"/>
<gene>
    <name evidence="3" type="ORF">AURANDRAFT_60633</name>
</gene>
<dbReference type="GO" id="GO:0005683">
    <property type="term" value="C:U7 snRNP"/>
    <property type="evidence" value="ECO:0007669"/>
    <property type="project" value="TreeGrafter"/>
</dbReference>
<dbReference type="GO" id="GO:0071209">
    <property type="term" value="F:U7 snRNA binding"/>
    <property type="evidence" value="ECO:0007669"/>
    <property type="project" value="InterPro"/>
</dbReference>
<feature type="domain" description="Sm" evidence="2">
    <location>
        <begin position="158"/>
        <end position="241"/>
    </location>
</feature>